<dbReference type="Gene3D" id="3.40.50.150">
    <property type="entry name" value="Vaccinia Virus protein VP39"/>
    <property type="match status" value="1"/>
</dbReference>
<dbReference type="SUPFAM" id="SSF56176">
    <property type="entry name" value="FAD-binding/transporter-associated domain-like"/>
    <property type="match status" value="1"/>
</dbReference>
<evidence type="ECO:0000256" key="2">
    <source>
        <dbReference type="ARBA" id="ARBA00005466"/>
    </source>
</evidence>
<keyword evidence="3" id="KW-0285">Flavoprotein</keyword>
<feature type="domain" description="FAD-binding PCMH-type" evidence="6">
    <location>
        <begin position="8"/>
        <end position="177"/>
    </location>
</feature>
<dbReference type="EMBL" id="BCMY01000025">
    <property type="protein sequence ID" value="GAQ47092.1"/>
    <property type="molecule type" value="Genomic_DNA"/>
</dbReference>
<dbReference type="InterPro" id="IPR036388">
    <property type="entry name" value="WH-like_DNA-bd_sf"/>
</dbReference>
<evidence type="ECO:0000256" key="5">
    <source>
        <dbReference type="ARBA" id="ARBA00023002"/>
    </source>
</evidence>
<dbReference type="Gene3D" id="1.10.10.10">
    <property type="entry name" value="Winged helix-like DNA-binding domain superfamily/Winged helix DNA-binding domain"/>
    <property type="match status" value="1"/>
</dbReference>
<dbReference type="VEuPathDB" id="FungiDB:M747DRAFT_364087"/>
<dbReference type="PANTHER" id="PTHR42973">
    <property type="entry name" value="BINDING OXIDOREDUCTASE, PUTATIVE (AFU_ORTHOLOGUE AFUA_1G17690)-RELATED"/>
    <property type="match status" value="1"/>
</dbReference>
<dbReference type="PROSITE" id="PS51387">
    <property type="entry name" value="FAD_PCMH"/>
    <property type="match status" value="1"/>
</dbReference>
<dbReference type="VEuPathDB" id="FungiDB:ASPNIDRAFT2_1092895"/>
<accession>A0A124BYZ2</accession>
<dbReference type="VEuPathDB" id="FungiDB:An03g06000"/>
<proteinExistence type="inferred from homology"/>
<dbReference type="SUPFAM" id="SSF53335">
    <property type="entry name" value="S-adenosyl-L-methionine-dependent methyltransferases"/>
    <property type="match status" value="1"/>
</dbReference>
<dbReference type="InterPro" id="IPR036390">
    <property type="entry name" value="WH_DNA-bd_sf"/>
</dbReference>
<dbReference type="VEuPathDB" id="FungiDB:M747DRAFT_364084"/>
<dbReference type="SUPFAM" id="SSF46785">
    <property type="entry name" value="Winged helix' DNA-binding domain"/>
    <property type="match status" value="1"/>
</dbReference>
<evidence type="ECO:0000313" key="8">
    <source>
        <dbReference type="Proteomes" id="UP000068243"/>
    </source>
</evidence>
<dbReference type="VEuPathDB" id="FungiDB:ASPNIDRAFT2_191384"/>
<comment type="caution">
    <text evidence="7">The sequence shown here is derived from an EMBL/GenBank/DDBJ whole genome shotgun (WGS) entry which is preliminary data.</text>
</comment>
<dbReference type="InterPro" id="IPR016166">
    <property type="entry name" value="FAD-bd_PCMH"/>
</dbReference>
<dbReference type="OrthoDB" id="1535081at2759"/>
<dbReference type="Gene3D" id="3.30.465.10">
    <property type="match status" value="1"/>
</dbReference>
<sequence length="836" mass="92206">MMMDMLPVLGDGAVVVKPTCAAEVAAAVKFAFASKLSLAVCGGGHSTSGASSSEGMLIHLGNMREVEINETNMTVSFEGGCVWADIDKPLEARGLAVVGGAVNHTGVGGLILGGGHGWLTAKHGLAIDNLLAVQIVTADGCILEASETESEDLFWAVRGAGAQLGVVTRFLYRIHHQEEVWSGILVFAPDSLPELVAFANQFHSRDNREGHCLTIGVGHTLDGTTRILTAVPLYQGSDGEAKGYFSGLLDMKPIMNSTRMMSIAEVNTLQNPLCEHGMRRHQGSANVTMPLQIEAFQRMADMVWSFHNDHPNVTVCSMAVELFSTHKLREVPQHATVYANRGAYYDVVTIFGWTDPSLDATVRQFNAKLCATIRNFNGYERQRHGEGDHLEKGPVGRYLNMENEPVKPNDAYGDNLERLRMVKTSNLDEAPKLLSEIAEDVKRLGTDSDDIRKDAMFKCRQLFLALSTPREIMADHCWGQIGAMMAVGFGVDSGLWVLMAQNGDKPQRVPDLASSLGIEPKLLSRLMRHLSAMGLLNEVGEDEYQPTNYTKALSLPQIGNGYLAIPLRTSTSCTSAGCLKFHEISRKRGWTNPTNPEATSLMNAYGTDKDLFSWVNELGYGKHLNDYLGGYNLGRRWWIHPDVYPVKERLINGADPGPDAPFLVDIGGNVGHDLKRFRAAFPDAPGKFILQDLPMMVRQIKDLDSSIVCVEYDFRDEQPVKGAFGLFHFFSYHVFANAWFVYIQALEPITYTQPYITGVTMLLINEFLVPETGAHWEITGLDMMMLGLFSSEQRTRAAWYDLIERRAGLKIIQIWSAGAGVESVIECEVINYEGEA</sequence>
<dbReference type="VEuPathDB" id="FungiDB:ATCC64974_75550"/>
<dbReference type="InterPro" id="IPR016169">
    <property type="entry name" value="FAD-bd_PCMH_sub2"/>
</dbReference>
<dbReference type="VEuPathDB" id="FungiDB:An03g05990"/>
<evidence type="ECO:0000256" key="3">
    <source>
        <dbReference type="ARBA" id="ARBA00022630"/>
    </source>
</evidence>
<dbReference type="InterPro" id="IPR050416">
    <property type="entry name" value="FAD-linked_Oxidoreductase"/>
</dbReference>
<keyword evidence="4" id="KW-0274">FAD</keyword>
<evidence type="ECO:0000256" key="1">
    <source>
        <dbReference type="ARBA" id="ARBA00001974"/>
    </source>
</evidence>
<evidence type="ECO:0000259" key="6">
    <source>
        <dbReference type="PROSITE" id="PS51387"/>
    </source>
</evidence>
<dbReference type="InterPro" id="IPR006094">
    <property type="entry name" value="Oxid_FAD_bind_N"/>
</dbReference>
<keyword evidence="5" id="KW-0560">Oxidoreductase</keyword>
<dbReference type="Gene3D" id="3.40.462.20">
    <property type="match status" value="1"/>
</dbReference>
<dbReference type="VEuPathDB" id="FungiDB:ATCC64974_75540"/>
<dbReference type="GO" id="GO:0016491">
    <property type="term" value="F:oxidoreductase activity"/>
    <property type="evidence" value="ECO:0007669"/>
    <property type="project" value="UniProtKB-KW"/>
</dbReference>
<evidence type="ECO:0000256" key="4">
    <source>
        <dbReference type="ARBA" id="ARBA00022827"/>
    </source>
</evidence>
<dbReference type="InterPro" id="IPR016167">
    <property type="entry name" value="FAD-bd_PCMH_sub1"/>
</dbReference>
<gene>
    <name evidence="7" type="ORF">ABL_09753</name>
</gene>
<organism evidence="7 8">
    <name type="scientific">Aspergillus niger</name>
    <dbReference type="NCBI Taxonomy" id="5061"/>
    <lineage>
        <taxon>Eukaryota</taxon>
        <taxon>Fungi</taxon>
        <taxon>Dikarya</taxon>
        <taxon>Ascomycota</taxon>
        <taxon>Pezizomycotina</taxon>
        <taxon>Eurotiomycetes</taxon>
        <taxon>Eurotiomycetidae</taxon>
        <taxon>Eurotiales</taxon>
        <taxon>Aspergillaceae</taxon>
        <taxon>Aspergillus</taxon>
        <taxon>Aspergillus subgen. Circumdati</taxon>
    </lineage>
</organism>
<dbReference type="AlphaFoldDB" id="A0A124BYZ2"/>
<protein>
    <recommendedName>
        <fullName evidence="6">FAD-binding PCMH-type domain-containing protein</fullName>
    </recommendedName>
</protein>
<dbReference type="Gene3D" id="3.30.43.10">
    <property type="entry name" value="Uridine Diphospho-n-acetylenolpyruvylglucosamine Reductase, domain 2"/>
    <property type="match status" value="1"/>
</dbReference>
<dbReference type="GO" id="GO:0071949">
    <property type="term" value="F:FAD binding"/>
    <property type="evidence" value="ECO:0007669"/>
    <property type="project" value="InterPro"/>
</dbReference>
<dbReference type="InterPro" id="IPR036318">
    <property type="entry name" value="FAD-bd_PCMH-like_sf"/>
</dbReference>
<dbReference type="InterPro" id="IPR029063">
    <property type="entry name" value="SAM-dependent_MTases_sf"/>
</dbReference>
<evidence type="ECO:0000313" key="7">
    <source>
        <dbReference type="EMBL" id="GAQ47092.1"/>
    </source>
</evidence>
<dbReference type="Pfam" id="PF01565">
    <property type="entry name" value="FAD_binding_4"/>
    <property type="match status" value="1"/>
</dbReference>
<name>A0A124BYZ2_ASPNG</name>
<reference evidence="8" key="1">
    <citation type="journal article" date="2016" name="Genome Announc.">
        <title>Draft genome sequence of Aspergillus niger strain An76.</title>
        <authorList>
            <person name="Gong W."/>
            <person name="Cheng Z."/>
            <person name="Zhang H."/>
            <person name="Liu L."/>
            <person name="Gao P."/>
            <person name="Wang L."/>
        </authorList>
    </citation>
    <scope>NUCLEOTIDE SEQUENCE [LARGE SCALE GENOMIC DNA]</scope>
    <source>
        <strain evidence="8">An76</strain>
    </source>
</reference>
<comment type="cofactor">
    <cofactor evidence="1">
        <name>FAD</name>
        <dbReference type="ChEBI" id="CHEBI:57692"/>
    </cofactor>
</comment>
<comment type="similarity">
    <text evidence="2">Belongs to the oxygen-dependent FAD-linked oxidoreductase family.</text>
</comment>
<dbReference type="PANTHER" id="PTHR42973:SF39">
    <property type="entry name" value="FAD-BINDING PCMH-TYPE DOMAIN-CONTAINING PROTEIN"/>
    <property type="match status" value="1"/>
</dbReference>
<dbReference type="Proteomes" id="UP000068243">
    <property type="component" value="Unassembled WGS sequence"/>
</dbReference>